<evidence type="ECO:0000256" key="4">
    <source>
        <dbReference type="ARBA" id="ARBA00022840"/>
    </source>
</evidence>
<dbReference type="OrthoDB" id="1055097at2759"/>
<organism evidence="10 11">
    <name type="scientific">Cocos nucifera</name>
    <name type="common">Coconut palm</name>
    <dbReference type="NCBI Taxonomy" id="13894"/>
    <lineage>
        <taxon>Eukaryota</taxon>
        <taxon>Viridiplantae</taxon>
        <taxon>Streptophyta</taxon>
        <taxon>Embryophyta</taxon>
        <taxon>Tracheophyta</taxon>
        <taxon>Spermatophyta</taxon>
        <taxon>Magnoliopsida</taxon>
        <taxon>Liliopsida</taxon>
        <taxon>Arecaceae</taxon>
        <taxon>Arecoideae</taxon>
        <taxon>Cocoseae</taxon>
        <taxon>Attaleinae</taxon>
        <taxon>Cocos</taxon>
    </lineage>
</organism>
<dbReference type="FunFam" id="3.30.200.20:FF:000125">
    <property type="entry name" value="Protein STRUBBELIG-RECEPTOR FAMILY 8"/>
    <property type="match status" value="1"/>
</dbReference>
<gene>
    <name evidence="10" type="ORF">COCNU_11G007310</name>
</gene>
<dbReference type="InterPro" id="IPR011009">
    <property type="entry name" value="Kinase-like_dom_sf"/>
</dbReference>
<dbReference type="Proteomes" id="UP000797356">
    <property type="component" value="Chromosome 11"/>
</dbReference>
<dbReference type="EMBL" id="CM017882">
    <property type="protein sequence ID" value="KAG1363904.1"/>
    <property type="molecule type" value="Genomic_DNA"/>
</dbReference>
<feature type="compositionally biased region" description="Basic and acidic residues" evidence="7">
    <location>
        <begin position="114"/>
        <end position="125"/>
    </location>
</feature>
<dbReference type="GO" id="GO:0016020">
    <property type="term" value="C:membrane"/>
    <property type="evidence" value="ECO:0007669"/>
    <property type="project" value="UniProtKB-SubCell"/>
</dbReference>
<evidence type="ECO:0000313" key="11">
    <source>
        <dbReference type="Proteomes" id="UP000797356"/>
    </source>
</evidence>
<comment type="subcellular location">
    <subcellularLocation>
        <location evidence="1">Membrane</location>
    </subcellularLocation>
</comment>
<keyword evidence="5 8" id="KW-1133">Transmembrane helix</keyword>
<evidence type="ECO:0000256" key="6">
    <source>
        <dbReference type="ARBA" id="ARBA00023136"/>
    </source>
</evidence>
<dbReference type="PANTHER" id="PTHR47989">
    <property type="entry name" value="OS01G0750732 PROTEIN"/>
    <property type="match status" value="1"/>
</dbReference>
<dbReference type="SUPFAM" id="SSF56112">
    <property type="entry name" value="Protein kinase-like (PK-like)"/>
    <property type="match status" value="1"/>
</dbReference>
<dbReference type="Pfam" id="PF00069">
    <property type="entry name" value="Pkinase"/>
    <property type="match status" value="1"/>
</dbReference>
<feature type="compositionally biased region" description="Pro residues" evidence="7">
    <location>
        <begin position="13"/>
        <end position="27"/>
    </location>
</feature>
<evidence type="ECO:0000256" key="5">
    <source>
        <dbReference type="ARBA" id="ARBA00022989"/>
    </source>
</evidence>
<sequence>MHSNGGNSFANGPAPPPPPYVPPPPSRPYKNRNQTMAPTETPDRPESEPFHPDNKNKKKSLTAGSIIGIIISSAFGALCAILAVIFCLWNVQKKKDDTRMNASHSRSVSIGADRATDKEMREQRLESASVTSLKPPPVEKMMVEKVYGKNGSGKRPKVPITATSYTVASLQIATNSFSQDSLLGEGSLGRVYRAEFSNGKVLAVKKIDSAALSLQEEDNFLEAVSSMSRLKHPNIVTLVGYCVEHGQRLLVYEYIGNATLHDMLHFADDSSTKLTWNARVRVALGTARALEYLHEVCLPSVVHRNFKSANILLDEELNPHLSDCGLAALTPNTERQASDQPRHVSTEVVGSFGYSAPEFAMSGIYTVKSDVYSFGVVMLELLTGRKPLDSSRERSEQSLVRWATPQLHDIDALAKMVDPALNGMYPAKSLSRFADIIALCVQARYFFFFMMHIEKYIKYPMVVFMTMPK</sequence>
<reference evidence="10" key="1">
    <citation type="journal article" date="2017" name="Gigascience">
        <title>The genome draft of coconut (Cocos nucifera).</title>
        <authorList>
            <person name="Xiao Y."/>
            <person name="Xu P."/>
            <person name="Fan H."/>
            <person name="Baudouin L."/>
            <person name="Xia W."/>
            <person name="Bocs S."/>
            <person name="Xu J."/>
            <person name="Li Q."/>
            <person name="Guo A."/>
            <person name="Zhou L."/>
            <person name="Li J."/>
            <person name="Wu Y."/>
            <person name="Ma Z."/>
            <person name="Armero A."/>
            <person name="Issali A.E."/>
            <person name="Liu N."/>
            <person name="Peng M."/>
            <person name="Yang Y."/>
        </authorList>
    </citation>
    <scope>NUCLEOTIDE SEQUENCE</scope>
    <source>
        <tissue evidence="10">Spear leaf of Hainan Tall coconut</tissue>
    </source>
</reference>
<feature type="domain" description="Protein kinase" evidence="9">
    <location>
        <begin position="177"/>
        <end position="448"/>
    </location>
</feature>
<reference evidence="10" key="2">
    <citation type="submission" date="2019-07" db="EMBL/GenBank/DDBJ databases">
        <authorList>
            <person name="Yang Y."/>
            <person name="Bocs S."/>
            <person name="Baudouin L."/>
        </authorList>
    </citation>
    <scope>NUCLEOTIDE SEQUENCE</scope>
    <source>
        <tissue evidence="10">Spear leaf of Hainan Tall coconut</tissue>
    </source>
</reference>
<evidence type="ECO:0000256" key="8">
    <source>
        <dbReference type="SAM" id="Phobius"/>
    </source>
</evidence>
<evidence type="ECO:0000256" key="2">
    <source>
        <dbReference type="ARBA" id="ARBA00022692"/>
    </source>
</evidence>
<proteinExistence type="predicted"/>
<dbReference type="Gene3D" id="3.30.200.20">
    <property type="entry name" value="Phosphorylase Kinase, domain 1"/>
    <property type="match status" value="1"/>
</dbReference>
<dbReference type="FunFam" id="1.10.510.10:FF:000095">
    <property type="entry name" value="protein STRUBBELIG-RECEPTOR FAMILY 8"/>
    <property type="match status" value="1"/>
</dbReference>
<dbReference type="Gene3D" id="1.10.510.10">
    <property type="entry name" value="Transferase(Phosphotransferase) domain 1"/>
    <property type="match status" value="1"/>
</dbReference>
<keyword evidence="2 8" id="KW-0812">Transmembrane</keyword>
<dbReference type="AlphaFoldDB" id="A0A8K0N9E2"/>
<keyword evidence="4" id="KW-0067">ATP-binding</keyword>
<feature type="transmembrane region" description="Helical" evidence="8">
    <location>
        <begin position="66"/>
        <end position="91"/>
    </location>
</feature>
<evidence type="ECO:0000259" key="9">
    <source>
        <dbReference type="PROSITE" id="PS50011"/>
    </source>
</evidence>
<feature type="compositionally biased region" description="Basic and acidic residues" evidence="7">
    <location>
        <begin position="41"/>
        <end position="55"/>
    </location>
</feature>
<accession>A0A8K0N9E2</accession>
<keyword evidence="3" id="KW-0547">Nucleotide-binding</keyword>
<name>A0A8K0N9E2_COCNU</name>
<keyword evidence="11" id="KW-1185">Reference proteome</keyword>
<dbReference type="PROSITE" id="PS50011">
    <property type="entry name" value="PROTEIN_KINASE_DOM"/>
    <property type="match status" value="1"/>
</dbReference>
<feature type="region of interest" description="Disordered" evidence="7">
    <location>
        <begin position="96"/>
        <end position="131"/>
    </location>
</feature>
<protein>
    <recommendedName>
        <fullName evidence="9">Protein kinase domain-containing protein</fullName>
    </recommendedName>
</protein>
<feature type="region of interest" description="Disordered" evidence="7">
    <location>
        <begin position="1"/>
        <end position="59"/>
    </location>
</feature>
<feature type="compositionally biased region" description="Polar residues" evidence="7">
    <location>
        <begin position="1"/>
        <end position="10"/>
    </location>
</feature>
<dbReference type="GO" id="GO:0004672">
    <property type="term" value="F:protein kinase activity"/>
    <property type="evidence" value="ECO:0007669"/>
    <property type="project" value="InterPro"/>
</dbReference>
<comment type="caution">
    <text evidence="10">The sequence shown here is derived from an EMBL/GenBank/DDBJ whole genome shotgun (WGS) entry which is preliminary data.</text>
</comment>
<evidence type="ECO:0000256" key="7">
    <source>
        <dbReference type="SAM" id="MobiDB-lite"/>
    </source>
</evidence>
<keyword evidence="6 8" id="KW-0472">Membrane</keyword>
<evidence type="ECO:0000256" key="1">
    <source>
        <dbReference type="ARBA" id="ARBA00004370"/>
    </source>
</evidence>
<dbReference type="InterPro" id="IPR000719">
    <property type="entry name" value="Prot_kinase_dom"/>
</dbReference>
<evidence type="ECO:0000313" key="10">
    <source>
        <dbReference type="EMBL" id="KAG1363904.1"/>
    </source>
</evidence>
<dbReference type="PANTHER" id="PTHR47989:SF45">
    <property type="entry name" value="OS01G0709500 PROTEIN"/>
    <property type="match status" value="1"/>
</dbReference>
<evidence type="ECO:0000256" key="3">
    <source>
        <dbReference type="ARBA" id="ARBA00022741"/>
    </source>
</evidence>
<dbReference type="GO" id="GO:0005524">
    <property type="term" value="F:ATP binding"/>
    <property type="evidence" value="ECO:0007669"/>
    <property type="project" value="UniProtKB-KW"/>
</dbReference>